<proteinExistence type="predicted"/>
<dbReference type="InParanoid" id="Q22388"/>
<dbReference type="IntAct" id="Q22388">
    <property type="interactions" value="3"/>
</dbReference>
<feature type="region of interest" description="Disordered" evidence="1">
    <location>
        <begin position="1"/>
        <end position="26"/>
    </location>
</feature>
<dbReference type="SMR" id="Q22388"/>
<dbReference type="ExpressionAtlas" id="Q22388">
    <property type="expression patterns" value="baseline and differential"/>
</dbReference>
<evidence type="ECO:0000313" key="4">
    <source>
        <dbReference type="WormBase" id="T11B7.2a"/>
    </source>
</evidence>
<sequence>MSPGSSTGMVSEKCGDAESKRAPYPPPLRLARRVCYPQYTQKSLDMRAQEKLVGRKRDMKMARFLAKQAKESKEMVKKAAKETTEKTTKNDSTV</sequence>
<dbReference type="AGR" id="WB:WBGene00011707"/>
<evidence type="ECO:0000313" key="3">
    <source>
        <dbReference type="Proteomes" id="UP000001940"/>
    </source>
</evidence>
<reference evidence="2 3" key="1">
    <citation type="journal article" date="1998" name="Science">
        <title>Genome sequence of the nematode C. elegans: a platform for investigating biology.</title>
        <authorList>
            <consortium name="The C. elegans sequencing consortium"/>
            <person name="Sulson J.E."/>
            <person name="Waterston R."/>
        </authorList>
    </citation>
    <scope>NUCLEOTIDE SEQUENCE [LARGE SCALE GENOMIC DNA]</scope>
    <source>
        <strain evidence="2 3">Bristol N2</strain>
    </source>
</reference>
<protein>
    <submittedName>
        <fullName evidence="2">Ribosomal_L30_N domain-containing protein</fullName>
    </submittedName>
</protein>
<evidence type="ECO:0000313" key="2">
    <source>
        <dbReference type="EMBL" id="CAA90988.1"/>
    </source>
</evidence>
<dbReference type="AlphaFoldDB" id="Q22388"/>
<feature type="region of interest" description="Disordered" evidence="1">
    <location>
        <begin position="72"/>
        <end position="94"/>
    </location>
</feature>
<gene>
    <name evidence="2" type="ORF">CELE_T11B7.2</name>
    <name evidence="2 4" type="ORF">T11B7.2</name>
</gene>
<dbReference type="DIP" id="DIP-27111N"/>
<dbReference type="PIR" id="T24826">
    <property type="entry name" value="T24826"/>
</dbReference>
<accession>Q22388</accession>
<dbReference type="EMBL" id="BX284604">
    <property type="protein sequence ID" value="CAA90988.1"/>
    <property type="molecule type" value="Genomic_DNA"/>
</dbReference>
<dbReference type="UCSC" id="T11B7.2">
    <property type="organism name" value="c. elegans"/>
</dbReference>
<name>Q22388_CAEEL</name>
<dbReference type="Bgee" id="WBGene00011707">
    <property type="expression patterns" value="Expressed in pharyngeal muscle cell (C elegans) and 3 other cell types or tissues"/>
</dbReference>
<dbReference type="WormBase" id="T11B7.2a">
    <property type="protein sequence ID" value="CE03648"/>
    <property type="gene ID" value="WBGene00011707"/>
</dbReference>
<organism evidence="2 3">
    <name type="scientific">Caenorhabditis elegans</name>
    <dbReference type="NCBI Taxonomy" id="6239"/>
    <lineage>
        <taxon>Eukaryota</taxon>
        <taxon>Metazoa</taxon>
        <taxon>Ecdysozoa</taxon>
        <taxon>Nematoda</taxon>
        <taxon>Chromadorea</taxon>
        <taxon>Rhabditida</taxon>
        <taxon>Rhabditina</taxon>
        <taxon>Rhabditomorpha</taxon>
        <taxon>Rhabditoidea</taxon>
        <taxon>Rhabditidae</taxon>
        <taxon>Peloderinae</taxon>
        <taxon>Caenorhabditis</taxon>
    </lineage>
</organism>
<evidence type="ECO:0000256" key="1">
    <source>
        <dbReference type="SAM" id="MobiDB-lite"/>
    </source>
</evidence>
<keyword evidence="3" id="KW-1185">Reference proteome</keyword>
<dbReference type="HOGENOM" id="CLU_2499944_0_0_1"/>
<dbReference type="Proteomes" id="UP000001940">
    <property type="component" value="Chromosome IV"/>
</dbReference>
<dbReference type="PaxDb" id="6239-T11B7.2a"/>